<sequence>MPPYAALAASPPSLTRIDTDPVFASRVQQLIRLSRERHVNSFSQIEWVDAIPDDEWWLPPELLSVHGTEHAEALSEQQLKRLSKWECINAFSLNVEGERELISALSAQLYTPDLPGIETYIHHFIDEENKHLWFFGEFCRRYGGKIYSSKKIGIADERFGREMEFFLLFARIFIFEEIGGYYNVVAGGDDRVSPFVRLIHQVHHADEARHITFGRALLAQTRDIAFAASGESEREAAIAHLQRFVRISIESLYQPAMYRDSGIEGGVALRRSLLAHPARRAHHVSAVLARPLKFMNGIGIPLIGSPS</sequence>
<dbReference type="Proteomes" id="UP001499959">
    <property type="component" value="Unassembled WGS sequence"/>
</dbReference>
<dbReference type="RefSeq" id="WP_345303713.1">
    <property type="nucleotide sequence ID" value="NZ_BAABJE010000014.1"/>
</dbReference>
<evidence type="ECO:0000313" key="2">
    <source>
        <dbReference type="Proteomes" id="UP001499959"/>
    </source>
</evidence>
<dbReference type="SUPFAM" id="SSF47240">
    <property type="entry name" value="Ferritin-like"/>
    <property type="match status" value="1"/>
</dbReference>
<dbReference type="InterPro" id="IPR012348">
    <property type="entry name" value="RNR-like"/>
</dbReference>
<name>A0ABP9BSG1_9GAMM</name>
<evidence type="ECO:0000313" key="1">
    <source>
        <dbReference type="EMBL" id="GAA4798277.1"/>
    </source>
</evidence>
<comment type="caution">
    <text evidence="1">The sequence shown here is derived from an EMBL/GenBank/DDBJ whole genome shotgun (WGS) entry which is preliminary data.</text>
</comment>
<dbReference type="Gene3D" id="1.10.620.20">
    <property type="entry name" value="Ribonucleotide Reductase, subunit A"/>
    <property type="match status" value="1"/>
</dbReference>
<protein>
    <submittedName>
        <fullName evidence="1">Diiron oxygenase</fullName>
    </submittedName>
</protein>
<reference evidence="2" key="1">
    <citation type="journal article" date="2019" name="Int. J. Syst. Evol. Microbiol.">
        <title>The Global Catalogue of Microorganisms (GCM) 10K type strain sequencing project: providing services to taxonomists for standard genome sequencing and annotation.</title>
        <authorList>
            <consortium name="The Broad Institute Genomics Platform"/>
            <consortium name="The Broad Institute Genome Sequencing Center for Infectious Disease"/>
            <person name="Wu L."/>
            <person name="Ma J."/>
        </authorList>
    </citation>
    <scope>NUCLEOTIDE SEQUENCE [LARGE SCALE GENOMIC DNA]</scope>
    <source>
        <strain evidence="2">JCM 18204</strain>
    </source>
</reference>
<accession>A0ABP9BSG1</accession>
<organism evidence="1 2">
    <name type="scientific">Lysobacter hankyongensis</name>
    <dbReference type="NCBI Taxonomy" id="1176535"/>
    <lineage>
        <taxon>Bacteria</taxon>
        <taxon>Pseudomonadati</taxon>
        <taxon>Pseudomonadota</taxon>
        <taxon>Gammaproteobacteria</taxon>
        <taxon>Lysobacterales</taxon>
        <taxon>Lysobacteraceae</taxon>
        <taxon>Lysobacter</taxon>
    </lineage>
</organism>
<keyword evidence="2" id="KW-1185">Reference proteome</keyword>
<proteinExistence type="predicted"/>
<gene>
    <name evidence="1" type="ORF">GCM10023307_25420</name>
</gene>
<dbReference type="Pfam" id="PF11583">
    <property type="entry name" value="AurF"/>
    <property type="match status" value="1"/>
</dbReference>
<dbReference type="InterPro" id="IPR009078">
    <property type="entry name" value="Ferritin-like_SF"/>
</dbReference>
<dbReference type="InterPro" id="IPR025859">
    <property type="entry name" value="AurF/CmlI"/>
</dbReference>
<dbReference type="EMBL" id="BAABJE010000014">
    <property type="protein sequence ID" value="GAA4798277.1"/>
    <property type="molecule type" value="Genomic_DNA"/>
</dbReference>